<gene>
    <name evidence="6" type="ORF">LMG3431_01272</name>
</gene>
<evidence type="ECO:0000313" key="6">
    <source>
        <dbReference type="EMBL" id="CAB3631213.1"/>
    </source>
</evidence>
<dbReference type="RefSeq" id="WP_175173539.1">
    <property type="nucleotide sequence ID" value="NZ_CADIJX010000001.1"/>
</dbReference>
<evidence type="ECO:0000313" key="7">
    <source>
        <dbReference type="Proteomes" id="UP000494108"/>
    </source>
</evidence>
<feature type="signal peptide" evidence="4">
    <location>
        <begin position="1"/>
        <end position="27"/>
    </location>
</feature>
<dbReference type="InterPro" id="IPR011662">
    <property type="entry name" value="Secretin/TonB_short_N"/>
</dbReference>
<keyword evidence="2" id="KW-0472">Membrane</keyword>
<reference evidence="6 7" key="1">
    <citation type="submission" date="2020-04" db="EMBL/GenBank/DDBJ databases">
        <authorList>
            <person name="De Canck E."/>
        </authorList>
    </citation>
    <scope>NUCLEOTIDE SEQUENCE [LARGE SCALE GENOMIC DNA]</scope>
    <source>
        <strain evidence="6 7">LMG 3431</strain>
    </source>
</reference>
<dbReference type="AlphaFoldDB" id="A0A6S6YMS5"/>
<evidence type="ECO:0000256" key="1">
    <source>
        <dbReference type="ARBA" id="ARBA00022448"/>
    </source>
</evidence>
<feature type="domain" description="Secretin/TonB short N-terminal" evidence="5">
    <location>
        <begin position="68"/>
        <end position="118"/>
    </location>
</feature>
<feature type="chain" id="PRO_5028981424" description="Secretin/TonB short N-terminal domain-containing protein" evidence="4">
    <location>
        <begin position="28"/>
        <end position="246"/>
    </location>
</feature>
<keyword evidence="4" id="KW-0732">Signal</keyword>
<evidence type="ECO:0000256" key="4">
    <source>
        <dbReference type="SAM" id="SignalP"/>
    </source>
</evidence>
<evidence type="ECO:0000259" key="5">
    <source>
        <dbReference type="SMART" id="SM00965"/>
    </source>
</evidence>
<dbReference type="SMART" id="SM00965">
    <property type="entry name" value="STN"/>
    <property type="match status" value="1"/>
</dbReference>
<accession>A0A6S6YMS5</accession>
<name>A0A6S6YMS5_9BURK</name>
<dbReference type="EMBL" id="CADIJX010000001">
    <property type="protein sequence ID" value="CAB3631213.1"/>
    <property type="molecule type" value="Genomic_DNA"/>
</dbReference>
<evidence type="ECO:0000256" key="3">
    <source>
        <dbReference type="ARBA" id="ARBA00023237"/>
    </source>
</evidence>
<dbReference type="GO" id="GO:0019867">
    <property type="term" value="C:outer membrane"/>
    <property type="evidence" value="ECO:0007669"/>
    <property type="project" value="InterPro"/>
</dbReference>
<protein>
    <recommendedName>
        <fullName evidence="5">Secretin/TonB short N-terminal domain-containing protein</fullName>
    </recommendedName>
</protein>
<organism evidence="6 7">
    <name type="scientific">Achromobacter pestifer</name>
    <dbReference type="NCBI Taxonomy" id="1353889"/>
    <lineage>
        <taxon>Bacteria</taxon>
        <taxon>Pseudomonadati</taxon>
        <taxon>Pseudomonadota</taxon>
        <taxon>Betaproteobacteria</taxon>
        <taxon>Burkholderiales</taxon>
        <taxon>Alcaligenaceae</taxon>
        <taxon>Achromobacter</taxon>
    </lineage>
</organism>
<dbReference type="SUPFAM" id="SSF74653">
    <property type="entry name" value="TolA/TonB C-terminal domain"/>
    <property type="match status" value="1"/>
</dbReference>
<keyword evidence="1" id="KW-0813">Transport</keyword>
<keyword evidence="7" id="KW-1185">Reference proteome</keyword>
<keyword evidence="3" id="KW-0998">Cell outer membrane</keyword>
<dbReference type="Gene3D" id="3.55.50.30">
    <property type="match status" value="1"/>
</dbReference>
<dbReference type="Proteomes" id="UP000494108">
    <property type="component" value="Unassembled WGS sequence"/>
</dbReference>
<sequence>MICTPAPLSVLALAGVCLMCLETPALAGGAVAQSAASPDRLRGEQHDYALPAQPLGDSLEAIGQLAGVAVLVEERYARQLAPALSGRHTVLEALRRLLDGSGLRIRQTDGEAIVVYAPSVAGPARAPAAITPLAAGDIPGARSGGADFSGYIGRVQKALLRTLCASAAARPGAYRLALQLRLDDGGHVTRMRLLDTTGSGQVDAAVTSAIQGMDIGVPPPAGMPQPVSVLLVPGGTHCPAPRRPAE</sequence>
<proteinExistence type="predicted"/>
<evidence type="ECO:0000256" key="2">
    <source>
        <dbReference type="ARBA" id="ARBA00023136"/>
    </source>
</evidence>